<dbReference type="InterPro" id="IPR007573">
    <property type="entry name" value="QWRF"/>
</dbReference>
<dbReference type="EMBL" id="JAUHHV010000002">
    <property type="protein sequence ID" value="KAK1433428.1"/>
    <property type="molecule type" value="Genomic_DNA"/>
</dbReference>
<feature type="compositionally biased region" description="Polar residues" evidence="2">
    <location>
        <begin position="278"/>
        <end position="287"/>
    </location>
</feature>
<evidence type="ECO:0000313" key="3">
    <source>
        <dbReference type="EMBL" id="KAK1433428.1"/>
    </source>
</evidence>
<feature type="compositionally biased region" description="Polar residues" evidence="2">
    <location>
        <begin position="1"/>
        <end position="10"/>
    </location>
</feature>
<comment type="similarity">
    <text evidence="1">Belongs to the QWRF family.</text>
</comment>
<feature type="compositionally biased region" description="Polar residues" evidence="2">
    <location>
        <begin position="401"/>
        <end position="420"/>
    </location>
</feature>
<gene>
    <name evidence="3" type="ORF">QVD17_10338</name>
</gene>
<proteinExistence type="inferred from homology"/>
<evidence type="ECO:0000313" key="4">
    <source>
        <dbReference type="Proteomes" id="UP001229421"/>
    </source>
</evidence>
<dbReference type="PANTHER" id="PTHR31807:SF52">
    <property type="entry name" value="QWRF FAMILY PROTEIN"/>
    <property type="match status" value="1"/>
</dbReference>
<comment type="caution">
    <text evidence="3">The sequence shown here is derived from an EMBL/GenBank/DDBJ whole genome shotgun (WGS) entry which is preliminary data.</text>
</comment>
<feature type="compositionally biased region" description="Low complexity" evidence="2">
    <location>
        <begin position="57"/>
        <end position="91"/>
    </location>
</feature>
<feature type="region of interest" description="Disordered" evidence="2">
    <location>
        <begin position="147"/>
        <end position="204"/>
    </location>
</feature>
<organism evidence="3 4">
    <name type="scientific">Tagetes erecta</name>
    <name type="common">African marigold</name>
    <dbReference type="NCBI Taxonomy" id="13708"/>
    <lineage>
        <taxon>Eukaryota</taxon>
        <taxon>Viridiplantae</taxon>
        <taxon>Streptophyta</taxon>
        <taxon>Embryophyta</taxon>
        <taxon>Tracheophyta</taxon>
        <taxon>Spermatophyta</taxon>
        <taxon>Magnoliopsida</taxon>
        <taxon>eudicotyledons</taxon>
        <taxon>Gunneridae</taxon>
        <taxon>Pentapetalae</taxon>
        <taxon>asterids</taxon>
        <taxon>campanulids</taxon>
        <taxon>Asterales</taxon>
        <taxon>Asteraceae</taxon>
        <taxon>Asteroideae</taxon>
        <taxon>Heliantheae alliance</taxon>
        <taxon>Tageteae</taxon>
        <taxon>Tagetes</taxon>
    </lineage>
</organism>
<feature type="region of interest" description="Disordered" evidence="2">
    <location>
        <begin position="272"/>
        <end position="293"/>
    </location>
</feature>
<keyword evidence="4" id="KW-1185">Reference proteome</keyword>
<dbReference type="GO" id="GO:0051225">
    <property type="term" value="P:spindle assembly"/>
    <property type="evidence" value="ECO:0007669"/>
    <property type="project" value="TreeGrafter"/>
</dbReference>
<dbReference type="AlphaFoldDB" id="A0AAD8P4P8"/>
<dbReference type="Proteomes" id="UP001229421">
    <property type="component" value="Unassembled WGS sequence"/>
</dbReference>
<sequence length="650" mass="70459">MLANVSSTGIESKPKVSSRAPSPARVKRAPLVPSEADNNGHLPRRPKSRDVSSRYLSSTASSGSIATTTMTSTSGSFCSTTTTSSSNSMCTPRRRFPSPLVSSTNQMTPASTVSNKRAQSTERRRPGTMSTTAKMLTAMPARNLSASFQGPSFAVPGSKSSKPPPTGSNNGSRPGTPERRPVTPVRKLPNPNPIDQKRWPARSRQGSFMTRSVDFTNENMKLSGSGTGTVTAVRALQKSMISDTKLKGNKTEIPEINKSIDKLFSDCDNSDRGISDAESVSSGSSPGNVRGATPRAIMVPARFRQETVNRLRRVQPEPVSPPLSRNNKLLLGNRYLRDGPAPSPRGLSPSPVRGAVRPASPVIGAVRPASPVRGAVRPASPIRGAVRPASPSKSVLMAPASSPSRGMSSPTRSRTAIGSNSNLGNAPSILSFAAETRRRKIGDNAIIDAHVLRMLHNKYLQWRFANARADAAMLVQRATAQKSLYNSWVTTSKMRQSVISKQMEIQQLRQNLKLYTVLQNQIPYLKVWDQVERDHIVSLSGTTVSLESSTLRVPLVDGAKVDVQSLKDAIRSAADVMQTMTSLIRFLVAKVEHVNKLASELASTTTNERSMMDQCKDLLSILTRMEVRDCSMRTHMLQLQRPPTTTITEL</sequence>
<reference evidence="3" key="1">
    <citation type="journal article" date="2023" name="bioRxiv">
        <title>Improved chromosome-level genome assembly for marigold (Tagetes erecta).</title>
        <authorList>
            <person name="Jiang F."/>
            <person name="Yuan L."/>
            <person name="Wang S."/>
            <person name="Wang H."/>
            <person name="Xu D."/>
            <person name="Wang A."/>
            <person name="Fan W."/>
        </authorList>
    </citation>
    <scope>NUCLEOTIDE SEQUENCE</scope>
    <source>
        <strain evidence="3">WSJ</strain>
        <tissue evidence="3">Leaf</tissue>
    </source>
</reference>
<dbReference type="GO" id="GO:0005880">
    <property type="term" value="C:nuclear microtubule"/>
    <property type="evidence" value="ECO:0007669"/>
    <property type="project" value="TreeGrafter"/>
</dbReference>
<dbReference type="GO" id="GO:0008017">
    <property type="term" value="F:microtubule binding"/>
    <property type="evidence" value="ECO:0007669"/>
    <property type="project" value="TreeGrafter"/>
</dbReference>
<name>A0AAD8P4P8_TARER</name>
<dbReference type="Pfam" id="PF04484">
    <property type="entry name" value="QWRF"/>
    <property type="match status" value="1"/>
</dbReference>
<evidence type="ECO:0000256" key="1">
    <source>
        <dbReference type="ARBA" id="ARBA00010016"/>
    </source>
</evidence>
<dbReference type="PANTHER" id="PTHR31807">
    <property type="entry name" value="AUGMIN FAMILY MEMBER"/>
    <property type="match status" value="1"/>
</dbReference>
<feature type="compositionally biased region" description="Low complexity" evidence="2">
    <location>
        <begin position="156"/>
        <end position="172"/>
    </location>
</feature>
<feature type="compositionally biased region" description="Polar residues" evidence="2">
    <location>
        <begin position="100"/>
        <end position="118"/>
    </location>
</feature>
<evidence type="ECO:0000256" key="2">
    <source>
        <dbReference type="SAM" id="MobiDB-lite"/>
    </source>
</evidence>
<protein>
    <submittedName>
        <fullName evidence="3">Uncharacterized protein</fullName>
    </submittedName>
</protein>
<feature type="region of interest" description="Disordered" evidence="2">
    <location>
        <begin position="382"/>
        <end position="420"/>
    </location>
</feature>
<dbReference type="GO" id="GO:0005737">
    <property type="term" value="C:cytoplasm"/>
    <property type="evidence" value="ECO:0007669"/>
    <property type="project" value="TreeGrafter"/>
</dbReference>
<feature type="region of interest" description="Disordered" evidence="2">
    <location>
        <begin position="1"/>
        <end position="131"/>
    </location>
</feature>
<accession>A0AAD8P4P8</accession>